<keyword evidence="3" id="KW-1185">Reference proteome</keyword>
<dbReference type="AlphaFoldDB" id="A0A1M5WEX6"/>
<evidence type="ECO:0000313" key="2">
    <source>
        <dbReference type="EMBL" id="SHH86065.1"/>
    </source>
</evidence>
<dbReference type="Pfam" id="PF02810">
    <property type="entry name" value="SEC-C"/>
    <property type="match status" value="2"/>
</dbReference>
<dbReference type="EMBL" id="FQXS01000012">
    <property type="protein sequence ID" value="SHH86065.1"/>
    <property type="molecule type" value="Genomic_DNA"/>
</dbReference>
<dbReference type="Gene3D" id="3.10.450.50">
    <property type="match status" value="1"/>
</dbReference>
<dbReference type="RefSeq" id="WP_073376066.1">
    <property type="nucleotide sequence ID" value="NZ_FQXS01000012.1"/>
</dbReference>
<feature type="domain" description="YchJ-like middle NTF2-like" evidence="1">
    <location>
        <begin position="28"/>
        <end position="127"/>
    </location>
</feature>
<evidence type="ECO:0000313" key="3">
    <source>
        <dbReference type="Proteomes" id="UP000184139"/>
    </source>
</evidence>
<dbReference type="InterPro" id="IPR004027">
    <property type="entry name" value="SEC_C_motif"/>
</dbReference>
<dbReference type="Pfam" id="PF17775">
    <property type="entry name" value="YchJ_M-like"/>
    <property type="match status" value="1"/>
</dbReference>
<dbReference type="STRING" id="1121409.SAMN02745124_02271"/>
<dbReference type="PANTHER" id="PTHR33747">
    <property type="entry name" value="UPF0225 PROTEIN SCO1677"/>
    <property type="match status" value="1"/>
</dbReference>
<dbReference type="OrthoDB" id="21421at2"/>
<dbReference type="SUPFAM" id="SSF103642">
    <property type="entry name" value="Sec-C motif"/>
    <property type="match status" value="1"/>
</dbReference>
<dbReference type="NCBIfam" id="NF002449">
    <property type="entry name" value="PRK01617.1"/>
    <property type="match status" value="1"/>
</dbReference>
<proteinExistence type="predicted"/>
<dbReference type="NCBIfam" id="NF002486">
    <property type="entry name" value="PRK01752.1"/>
    <property type="match status" value="1"/>
</dbReference>
<accession>A0A1M5WEX6</accession>
<organism evidence="2 3">
    <name type="scientific">Desulfofustis glycolicus DSM 9705</name>
    <dbReference type="NCBI Taxonomy" id="1121409"/>
    <lineage>
        <taxon>Bacteria</taxon>
        <taxon>Pseudomonadati</taxon>
        <taxon>Thermodesulfobacteriota</taxon>
        <taxon>Desulfobulbia</taxon>
        <taxon>Desulfobulbales</taxon>
        <taxon>Desulfocapsaceae</taxon>
        <taxon>Desulfofustis</taxon>
    </lineage>
</organism>
<dbReference type="InterPro" id="IPR032710">
    <property type="entry name" value="NTF2-like_dom_sf"/>
</dbReference>
<evidence type="ECO:0000259" key="1">
    <source>
        <dbReference type="Pfam" id="PF17775"/>
    </source>
</evidence>
<sequence>MDQCPCGSAQTYSDCCEPIITGSQTAQTAEALMRARYSAYVQGQVQFIYQSTYPDKRSGYSEQEIEAWSRNSEWQGLTIIATHQGGPEDETGTVEFIAAYTEKDRPVRHHEIASFRRHEGGWYFYDGQPPPARPVVRDRPKVGRNEPCPCGSGLKFKKCCGRG</sequence>
<dbReference type="InterPro" id="IPR048469">
    <property type="entry name" value="YchJ-like_M"/>
</dbReference>
<gene>
    <name evidence="2" type="ORF">SAMN02745124_02271</name>
</gene>
<dbReference type="Proteomes" id="UP000184139">
    <property type="component" value="Unassembled WGS sequence"/>
</dbReference>
<reference evidence="2 3" key="1">
    <citation type="submission" date="2016-11" db="EMBL/GenBank/DDBJ databases">
        <authorList>
            <person name="Jaros S."/>
            <person name="Januszkiewicz K."/>
            <person name="Wedrychowicz H."/>
        </authorList>
    </citation>
    <scope>NUCLEOTIDE SEQUENCE [LARGE SCALE GENOMIC DNA]</scope>
    <source>
        <strain evidence="2 3">DSM 9705</strain>
    </source>
</reference>
<name>A0A1M5WEX6_9BACT</name>
<dbReference type="SUPFAM" id="SSF54427">
    <property type="entry name" value="NTF2-like"/>
    <property type="match status" value="1"/>
</dbReference>
<dbReference type="PANTHER" id="PTHR33747:SF1">
    <property type="entry name" value="ADENYLATE CYCLASE-ASSOCIATED CAP C-TERMINAL DOMAIN-CONTAINING PROTEIN"/>
    <property type="match status" value="1"/>
</dbReference>
<protein>
    <submittedName>
        <fullName evidence="2">SEC-C motif-containing protein</fullName>
    </submittedName>
</protein>